<reference evidence="2 3" key="1">
    <citation type="journal article" date="2021" name="Plant Biotechnol. J.">
        <title>Multi-omics assisted identification of the key and species-specific regulatory components of drought-tolerant mechanisms in Gossypium stocksii.</title>
        <authorList>
            <person name="Yu D."/>
            <person name="Ke L."/>
            <person name="Zhang D."/>
            <person name="Wu Y."/>
            <person name="Sun Y."/>
            <person name="Mei J."/>
            <person name="Sun J."/>
            <person name="Sun Y."/>
        </authorList>
    </citation>
    <scope>NUCLEOTIDE SEQUENCE [LARGE SCALE GENOMIC DNA]</scope>
    <source>
        <strain evidence="3">cv. E1</strain>
        <tissue evidence="2">Leaf</tissue>
    </source>
</reference>
<gene>
    <name evidence="2" type="ORF">J1N35_035536</name>
</gene>
<feature type="chain" id="PRO_5038470471" description="Reverse transcriptase domain-containing protein" evidence="1">
    <location>
        <begin position="26"/>
        <end position="310"/>
    </location>
</feature>
<proteinExistence type="predicted"/>
<feature type="signal peptide" evidence="1">
    <location>
        <begin position="1"/>
        <end position="25"/>
    </location>
</feature>
<evidence type="ECO:0000313" key="3">
    <source>
        <dbReference type="Proteomes" id="UP000828251"/>
    </source>
</evidence>
<dbReference type="PANTHER" id="PTHR33116:SF86">
    <property type="entry name" value="REVERSE TRANSCRIPTASE DOMAIN-CONTAINING PROTEIN"/>
    <property type="match status" value="1"/>
</dbReference>
<sequence>MMRRIGFCKGCISLIIRCISSVTYSVVVNGKIGEEFSSQRGLRQGDLLSPYLFLTCAEGFSRLIVMARIEGRLIGTKVERDANIREQVGGILGVKISNNPKKYMGLPTMVGRPKKHAFTDIKERFLKLLNNWSLQLLSARGIKDLTLRLPSEVFGGLDAFLKRESDGELGMGTLLIFGMMFGCRGLEVEEFNKQDVIRAPFGEEQLKHILSIPLVSSRPRDELIWRGDNTGLYTVKSGYKWTITFRNPRLHNDDSFTFFTKMWGLKLPICQAEEETVCHLFRDCTFTEQVLQGMGVTGTSCNRETYGRIG</sequence>
<protein>
    <recommendedName>
        <fullName evidence="4">Reverse transcriptase domain-containing protein</fullName>
    </recommendedName>
</protein>
<dbReference type="EMBL" id="JAIQCV010000010">
    <property type="protein sequence ID" value="KAH1057471.1"/>
    <property type="molecule type" value="Genomic_DNA"/>
</dbReference>
<name>A0A9D3ZQ82_9ROSI</name>
<evidence type="ECO:0008006" key="4">
    <source>
        <dbReference type="Google" id="ProtNLM"/>
    </source>
</evidence>
<accession>A0A9D3ZQ82</accession>
<evidence type="ECO:0000256" key="1">
    <source>
        <dbReference type="SAM" id="SignalP"/>
    </source>
</evidence>
<evidence type="ECO:0000313" key="2">
    <source>
        <dbReference type="EMBL" id="KAH1057471.1"/>
    </source>
</evidence>
<organism evidence="2 3">
    <name type="scientific">Gossypium stocksii</name>
    <dbReference type="NCBI Taxonomy" id="47602"/>
    <lineage>
        <taxon>Eukaryota</taxon>
        <taxon>Viridiplantae</taxon>
        <taxon>Streptophyta</taxon>
        <taxon>Embryophyta</taxon>
        <taxon>Tracheophyta</taxon>
        <taxon>Spermatophyta</taxon>
        <taxon>Magnoliopsida</taxon>
        <taxon>eudicotyledons</taxon>
        <taxon>Gunneridae</taxon>
        <taxon>Pentapetalae</taxon>
        <taxon>rosids</taxon>
        <taxon>malvids</taxon>
        <taxon>Malvales</taxon>
        <taxon>Malvaceae</taxon>
        <taxon>Malvoideae</taxon>
        <taxon>Gossypium</taxon>
    </lineage>
</organism>
<dbReference type="AlphaFoldDB" id="A0A9D3ZQ82"/>
<keyword evidence="3" id="KW-1185">Reference proteome</keyword>
<dbReference type="PANTHER" id="PTHR33116">
    <property type="entry name" value="REVERSE TRANSCRIPTASE ZINC-BINDING DOMAIN-CONTAINING PROTEIN-RELATED-RELATED"/>
    <property type="match status" value="1"/>
</dbReference>
<comment type="caution">
    <text evidence="2">The sequence shown here is derived from an EMBL/GenBank/DDBJ whole genome shotgun (WGS) entry which is preliminary data.</text>
</comment>
<keyword evidence="1" id="KW-0732">Signal</keyword>
<dbReference type="Proteomes" id="UP000828251">
    <property type="component" value="Unassembled WGS sequence"/>
</dbReference>